<proteinExistence type="predicted"/>
<dbReference type="PANTHER" id="PTHR10887">
    <property type="entry name" value="DNA2/NAM7 HELICASE FAMILY"/>
    <property type="match status" value="1"/>
</dbReference>
<dbReference type="OrthoDB" id="3561129at2759"/>
<feature type="domain" description="DNA2/NAM7 helicase-like C-terminal" evidence="1">
    <location>
        <begin position="68"/>
        <end position="175"/>
    </location>
</feature>
<name>A0A1E1LKZ5_9HELO</name>
<dbReference type="InterPro" id="IPR045055">
    <property type="entry name" value="DNA2/NAM7-like"/>
</dbReference>
<dbReference type="InterPro" id="IPR041679">
    <property type="entry name" value="DNA2/NAM7-like_C"/>
</dbReference>
<protein>
    <recommendedName>
        <fullName evidence="1">DNA2/NAM7 helicase-like C-terminal domain-containing protein</fullName>
    </recommendedName>
</protein>
<dbReference type="EMBL" id="FJUX01000138">
    <property type="protein sequence ID" value="CZT11175.1"/>
    <property type="molecule type" value="Genomic_DNA"/>
</dbReference>
<sequence>MVGDPEQLPPVDEAGIPVFRLSITYRMHPEIADIVIAHGYQNSDGPPGLSCINAQRTVAVSIHRKGLSRANFHNLLADLNLAKSFMRFGFTKEDNLFICMYRKQRILLSRLFEVAAVPYRVTTVDGSQSKEANICVVDLVPPADTWKDIGFLTKKDGLNLAMSRARDGRIVVGSAKMADIKLIGAKGSRGGRIPKDFAIKHQNGRTVQGDGVIHRGEFL</sequence>
<dbReference type="AlphaFoldDB" id="A0A1E1LKZ5"/>
<dbReference type="SUPFAM" id="SSF52540">
    <property type="entry name" value="P-loop containing nucleoside triphosphate hydrolases"/>
    <property type="match status" value="1"/>
</dbReference>
<accession>A0A1E1LKZ5</accession>
<keyword evidence="3" id="KW-1185">Reference proteome</keyword>
<dbReference type="Proteomes" id="UP000178912">
    <property type="component" value="Unassembled WGS sequence"/>
</dbReference>
<gene>
    <name evidence="2" type="ORF">RAG0_15407</name>
</gene>
<evidence type="ECO:0000313" key="3">
    <source>
        <dbReference type="Proteomes" id="UP000178912"/>
    </source>
</evidence>
<dbReference type="InterPro" id="IPR027417">
    <property type="entry name" value="P-loop_NTPase"/>
</dbReference>
<dbReference type="PANTHER" id="PTHR10887:SF495">
    <property type="entry name" value="HELICASE SENATAXIN ISOFORM X1-RELATED"/>
    <property type="match status" value="1"/>
</dbReference>
<dbReference type="Gene3D" id="3.40.50.300">
    <property type="entry name" value="P-loop containing nucleotide triphosphate hydrolases"/>
    <property type="match status" value="1"/>
</dbReference>
<organism evidence="2 3">
    <name type="scientific">Rhynchosporium agropyri</name>
    <dbReference type="NCBI Taxonomy" id="914238"/>
    <lineage>
        <taxon>Eukaryota</taxon>
        <taxon>Fungi</taxon>
        <taxon>Dikarya</taxon>
        <taxon>Ascomycota</taxon>
        <taxon>Pezizomycotina</taxon>
        <taxon>Leotiomycetes</taxon>
        <taxon>Helotiales</taxon>
        <taxon>Ploettnerulaceae</taxon>
        <taxon>Rhynchosporium</taxon>
    </lineage>
</organism>
<evidence type="ECO:0000259" key="1">
    <source>
        <dbReference type="Pfam" id="PF13087"/>
    </source>
</evidence>
<dbReference type="Pfam" id="PF13087">
    <property type="entry name" value="AAA_12"/>
    <property type="match status" value="1"/>
</dbReference>
<evidence type="ECO:0000313" key="2">
    <source>
        <dbReference type="EMBL" id="CZT11175.1"/>
    </source>
</evidence>
<reference evidence="3" key="1">
    <citation type="submission" date="2016-03" db="EMBL/GenBank/DDBJ databases">
        <authorList>
            <person name="Guldener U."/>
        </authorList>
    </citation>
    <scope>NUCLEOTIDE SEQUENCE [LARGE SCALE GENOMIC DNA]</scope>
    <source>
        <strain evidence="3">04CH-RAC-A.6.1</strain>
    </source>
</reference>